<keyword evidence="5" id="KW-1185">Reference proteome</keyword>
<dbReference type="InterPro" id="IPR000467">
    <property type="entry name" value="G_patch_dom"/>
</dbReference>
<dbReference type="SMART" id="SM00443">
    <property type="entry name" value="G_patch"/>
    <property type="match status" value="1"/>
</dbReference>
<evidence type="ECO:0000256" key="2">
    <source>
        <dbReference type="SAM" id="MobiDB-lite"/>
    </source>
</evidence>
<evidence type="ECO:0000256" key="1">
    <source>
        <dbReference type="SAM" id="Coils"/>
    </source>
</evidence>
<gene>
    <name evidence="4" type="ORF">Nepgr_009834</name>
</gene>
<dbReference type="PANTHER" id="PTHR47650">
    <property type="entry name" value="ZINC FINGER CCCH DOMAIN-CONTAINING PROTEIN 22"/>
    <property type="match status" value="1"/>
</dbReference>
<feature type="domain" description="G-patch" evidence="3">
    <location>
        <begin position="1"/>
        <end position="40"/>
    </location>
</feature>
<dbReference type="GO" id="GO:0003676">
    <property type="term" value="F:nucleic acid binding"/>
    <property type="evidence" value="ECO:0007669"/>
    <property type="project" value="InterPro"/>
</dbReference>
<dbReference type="Proteomes" id="UP001279734">
    <property type="component" value="Unassembled WGS sequence"/>
</dbReference>
<organism evidence="4 5">
    <name type="scientific">Nepenthes gracilis</name>
    <name type="common">Slender pitcher plant</name>
    <dbReference type="NCBI Taxonomy" id="150966"/>
    <lineage>
        <taxon>Eukaryota</taxon>
        <taxon>Viridiplantae</taxon>
        <taxon>Streptophyta</taxon>
        <taxon>Embryophyta</taxon>
        <taxon>Tracheophyta</taxon>
        <taxon>Spermatophyta</taxon>
        <taxon>Magnoliopsida</taxon>
        <taxon>eudicotyledons</taxon>
        <taxon>Gunneridae</taxon>
        <taxon>Pentapetalae</taxon>
        <taxon>Caryophyllales</taxon>
        <taxon>Nepenthaceae</taxon>
        <taxon>Nepenthes</taxon>
    </lineage>
</organism>
<evidence type="ECO:0000313" key="5">
    <source>
        <dbReference type="Proteomes" id="UP001279734"/>
    </source>
</evidence>
<keyword evidence="1" id="KW-0175">Coiled coil</keyword>
<dbReference type="EMBL" id="BSYO01000007">
    <property type="protein sequence ID" value="GMH07994.1"/>
    <property type="molecule type" value="Genomic_DNA"/>
</dbReference>
<sequence length="189" mass="21359">MMANMGYREGMGLGVYGQGMVDPISVKVLPAKQSLDHALQCSQKEGEEKESKKKHGRGGKRKRGKKFAEAARAANEEEELRPDVFSLINNQLAMHAESIGGGLVKKTVEEKKDDRRSLIAWEDEVKVLRIRVEKLEEMVDRNKKEKVVYDSAMRKLIETRKALAEAEAAHASASHALVNKDKEKRWLKF</sequence>
<protein>
    <recommendedName>
        <fullName evidence="3">G-patch domain-containing protein</fullName>
    </recommendedName>
</protein>
<feature type="region of interest" description="Disordered" evidence="2">
    <location>
        <begin position="37"/>
        <end position="73"/>
    </location>
</feature>
<comment type="caution">
    <text evidence="4">The sequence shown here is derived from an EMBL/GenBank/DDBJ whole genome shotgun (WGS) entry which is preliminary data.</text>
</comment>
<dbReference type="PROSITE" id="PS50174">
    <property type="entry name" value="G_PATCH"/>
    <property type="match status" value="1"/>
</dbReference>
<reference evidence="4" key="1">
    <citation type="submission" date="2023-05" db="EMBL/GenBank/DDBJ databases">
        <title>Nepenthes gracilis genome sequencing.</title>
        <authorList>
            <person name="Fukushima K."/>
        </authorList>
    </citation>
    <scope>NUCLEOTIDE SEQUENCE</scope>
    <source>
        <strain evidence="4">SING2019-196</strain>
    </source>
</reference>
<dbReference type="Pfam" id="PF01585">
    <property type="entry name" value="G-patch"/>
    <property type="match status" value="1"/>
</dbReference>
<dbReference type="PANTHER" id="PTHR47650:SF2">
    <property type="entry name" value="ZINC FINGER CCCH DOMAIN-CONTAINING PROTEIN 22"/>
    <property type="match status" value="1"/>
</dbReference>
<proteinExistence type="predicted"/>
<feature type="compositionally biased region" description="Basic residues" evidence="2">
    <location>
        <begin position="52"/>
        <end position="65"/>
    </location>
</feature>
<feature type="coiled-coil region" evidence="1">
    <location>
        <begin position="118"/>
        <end position="169"/>
    </location>
</feature>
<accession>A0AAD3XKQ5</accession>
<dbReference type="AlphaFoldDB" id="A0AAD3XKQ5"/>
<name>A0AAD3XKQ5_NEPGR</name>
<evidence type="ECO:0000259" key="3">
    <source>
        <dbReference type="PROSITE" id="PS50174"/>
    </source>
</evidence>
<evidence type="ECO:0000313" key="4">
    <source>
        <dbReference type="EMBL" id="GMH07994.1"/>
    </source>
</evidence>